<evidence type="ECO:0000313" key="9">
    <source>
        <dbReference type="Proteomes" id="UP001054252"/>
    </source>
</evidence>
<dbReference type="PANTHER" id="PTHR47287:SF17">
    <property type="entry name" value="C2H2 AND C2HC ZINC FINGERS SUPERFAMILY PROTEIN"/>
    <property type="match status" value="1"/>
</dbReference>
<evidence type="ECO:0000313" key="8">
    <source>
        <dbReference type="EMBL" id="GKV03187.1"/>
    </source>
</evidence>
<reference evidence="8 9" key="1">
    <citation type="journal article" date="2021" name="Commun. Biol.">
        <title>The genome of Shorea leprosula (Dipterocarpaceae) highlights the ecological relevance of drought in aseasonal tropical rainforests.</title>
        <authorList>
            <person name="Ng K.K.S."/>
            <person name="Kobayashi M.J."/>
            <person name="Fawcett J.A."/>
            <person name="Hatakeyama M."/>
            <person name="Paape T."/>
            <person name="Ng C.H."/>
            <person name="Ang C.C."/>
            <person name="Tnah L.H."/>
            <person name="Lee C.T."/>
            <person name="Nishiyama T."/>
            <person name="Sese J."/>
            <person name="O'Brien M.J."/>
            <person name="Copetti D."/>
            <person name="Mohd Noor M.I."/>
            <person name="Ong R.C."/>
            <person name="Putra M."/>
            <person name="Sireger I.Z."/>
            <person name="Indrioko S."/>
            <person name="Kosugi Y."/>
            <person name="Izuno A."/>
            <person name="Isagi Y."/>
            <person name="Lee S.L."/>
            <person name="Shimizu K.K."/>
        </authorList>
    </citation>
    <scope>NUCLEOTIDE SEQUENCE [LARGE SCALE GENOMIC DNA]</scope>
    <source>
        <strain evidence="8">214</strain>
    </source>
</reference>
<protein>
    <recommendedName>
        <fullName evidence="7">C2H2-type domain-containing protein</fullName>
    </recommendedName>
</protein>
<keyword evidence="3 6" id="KW-0863">Zinc-finger</keyword>
<gene>
    <name evidence="8" type="ORF">SLEP1_g15538</name>
</gene>
<dbReference type="PROSITE" id="PS00028">
    <property type="entry name" value="ZINC_FINGER_C2H2_1"/>
    <property type="match status" value="1"/>
</dbReference>
<keyword evidence="2" id="KW-0479">Metal-binding</keyword>
<dbReference type="GO" id="GO:0008270">
    <property type="term" value="F:zinc ion binding"/>
    <property type="evidence" value="ECO:0007669"/>
    <property type="project" value="UniProtKB-KW"/>
</dbReference>
<dbReference type="GO" id="GO:0005634">
    <property type="term" value="C:nucleus"/>
    <property type="evidence" value="ECO:0007669"/>
    <property type="project" value="UniProtKB-SubCell"/>
</dbReference>
<name>A0AAV5IMN4_9ROSI</name>
<organism evidence="8 9">
    <name type="scientific">Rubroshorea leprosula</name>
    <dbReference type="NCBI Taxonomy" id="152421"/>
    <lineage>
        <taxon>Eukaryota</taxon>
        <taxon>Viridiplantae</taxon>
        <taxon>Streptophyta</taxon>
        <taxon>Embryophyta</taxon>
        <taxon>Tracheophyta</taxon>
        <taxon>Spermatophyta</taxon>
        <taxon>Magnoliopsida</taxon>
        <taxon>eudicotyledons</taxon>
        <taxon>Gunneridae</taxon>
        <taxon>Pentapetalae</taxon>
        <taxon>rosids</taxon>
        <taxon>malvids</taxon>
        <taxon>Malvales</taxon>
        <taxon>Dipterocarpaceae</taxon>
        <taxon>Rubroshorea</taxon>
    </lineage>
</organism>
<dbReference type="SUPFAM" id="SSF57667">
    <property type="entry name" value="beta-beta-alpha zinc fingers"/>
    <property type="match status" value="1"/>
</dbReference>
<dbReference type="AlphaFoldDB" id="A0AAV5IMN4"/>
<accession>A0AAV5IMN4</accession>
<keyword evidence="5" id="KW-0539">Nucleus</keyword>
<comment type="subcellular location">
    <subcellularLocation>
        <location evidence="1">Nucleus</location>
    </subcellularLocation>
</comment>
<dbReference type="GO" id="GO:0009788">
    <property type="term" value="P:negative regulation of abscisic acid-activated signaling pathway"/>
    <property type="evidence" value="ECO:0007669"/>
    <property type="project" value="InterPro"/>
</dbReference>
<dbReference type="PROSITE" id="PS50157">
    <property type="entry name" value="ZINC_FINGER_C2H2_2"/>
    <property type="match status" value="1"/>
</dbReference>
<keyword evidence="4" id="KW-0862">Zinc</keyword>
<comment type="caution">
    <text evidence="8">The sequence shown here is derived from an EMBL/GenBank/DDBJ whole genome shotgun (WGS) entry which is preliminary data.</text>
</comment>
<evidence type="ECO:0000256" key="5">
    <source>
        <dbReference type="ARBA" id="ARBA00023242"/>
    </source>
</evidence>
<evidence type="ECO:0000256" key="4">
    <source>
        <dbReference type="ARBA" id="ARBA00022833"/>
    </source>
</evidence>
<evidence type="ECO:0000259" key="7">
    <source>
        <dbReference type="PROSITE" id="PS50157"/>
    </source>
</evidence>
<dbReference type="InterPro" id="IPR036236">
    <property type="entry name" value="Znf_C2H2_sf"/>
</dbReference>
<keyword evidence="9" id="KW-1185">Reference proteome</keyword>
<evidence type="ECO:0000256" key="6">
    <source>
        <dbReference type="PROSITE-ProRule" id="PRU00042"/>
    </source>
</evidence>
<sequence length="280" mass="31072">METLGKDKSSLDNSCVISTLEAPPCPGTPLQMANDKKRELVILEEEMEDQEEAKPTLLLDLKLNTSDFNQGFNQELNLIDYFKKGSSQTTPETPPTDAELRVFSCNYCQRKFYSSQALGGHQNAHKRERSLAKSGQRVAAHMAASVSAFGHPYFHHNHYSSMASLPLHSAYGRSLGIQLHSVIHEPSHISSPGYRNVYGQQGWSRPPMDQQPTIGRLTMENHRANATGPSSWAAVGRLNVGRTLMISPTNDTMENSWWGGGGSLRHTPEEIQKVDLSLKL</sequence>
<dbReference type="Proteomes" id="UP001054252">
    <property type="component" value="Unassembled WGS sequence"/>
</dbReference>
<dbReference type="InterPro" id="IPR044246">
    <property type="entry name" value="ZFP3-like"/>
</dbReference>
<evidence type="ECO:0000256" key="3">
    <source>
        <dbReference type="ARBA" id="ARBA00022771"/>
    </source>
</evidence>
<evidence type="ECO:0000256" key="1">
    <source>
        <dbReference type="ARBA" id="ARBA00004123"/>
    </source>
</evidence>
<feature type="domain" description="C2H2-type" evidence="7">
    <location>
        <begin position="103"/>
        <end position="130"/>
    </location>
</feature>
<proteinExistence type="predicted"/>
<evidence type="ECO:0000256" key="2">
    <source>
        <dbReference type="ARBA" id="ARBA00022723"/>
    </source>
</evidence>
<dbReference type="Gene3D" id="3.30.160.60">
    <property type="entry name" value="Classic Zinc Finger"/>
    <property type="match status" value="1"/>
</dbReference>
<dbReference type="InterPro" id="IPR013087">
    <property type="entry name" value="Znf_C2H2_type"/>
</dbReference>
<dbReference type="PANTHER" id="PTHR47287">
    <property type="entry name" value="C2H2 AND C2HC ZINC FINGERS SUPERFAMILY PROTEIN"/>
    <property type="match status" value="1"/>
</dbReference>
<dbReference type="EMBL" id="BPVZ01000020">
    <property type="protein sequence ID" value="GKV03187.1"/>
    <property type="molecule type" value="Genomic_DNA"/>
</dbReference>